<dbReference type="Pfam" id="PF07715">
    <property type="entry name" value="Plug"/>
    <property type="match status" value="1"/>
</dbReference>
<dbReference type="KEGG" id="azo:azo0229"/>
<evidence type="ECO:0000256" key="14">
    <source>
        <dbReference type="SAM" id="SignalP"/>
    </source>
</evidence>
<evidence type="ECO:0000256" key="5">
    <source>
        <dbReference type="ARBA" id="ARBA00022692"/>
    </source>
</evidence>
<dbReference type="EMBL" id="AM406670">
    <property type="protein sequence ID" value="CAL92846.1"/>
    <property type="molecule type" value="Genomic_DNA"/>
</dbReference>
<dbReference type="eggNOG" id="COG4773">
    <property type="taxonomic scope" value="Bacteria"/>
</dbReference>
<keyword evidence="5 11" id="KW-0812">Transmembrane</keyword>
<dbReference type="Gene3D" id="2.40.170.20">
    <property type="entry name" value="TonB-dependent receptor, beta-barrel domain"/>
    <property type="match status" value="1"/>
</dbReference>
<keyword evidence="6 14" id="KW-0732">Signal</keyword>
<sequence length="723" mass="79493">MTTRTKRRLRRVLVPAAAALSCASVFAAEPADTQDAADTTPAAATASASTLDTVSVTGKKQPYRKLTATGATKTDTLLKDLPQSVRVLTEDLLEDAGVTNLAGALDLSSGVSRQSNLGGLWDSYAMRGFTGDPSFGSDYLVNGFNYSRGYNGVRDAANTGSVEVLKGPSAALYGRGEPGGTVNITTKKPLFQREGQVDISYGSFDAFRTAIDLTGPISDRMAYRLNGAYEKAGSYRDHVSSERSLISPSFLWMLSDDTTLSYELEVSRQKATFDRGVMAINGKLGVLSRKRFLGEPGDGDHDTETVGHQVFLQHYLNDDWQLQGGFSFRESSIKGTSTEVRFLRADGENAARQRRTRDNEASDLSARAELLGSFRTGPLKHNVLFGVDAYKFVDERLQYRIANAGDINIFEPVYGNVVWGFTPANRNTDTKEEQDSRSLYAQDQIDLTEQWKLLLGVRFDDYDQKLTNNRNGIVVKKSLAATSPRVGLVYQPTKQVSLYAQAGKSFRPNGGVSRDFTAFDPEEGRSYELGAKWDSADQRITSTVALFHITKENVLSPDPVDPNNFYVTAGEVESKGLEFDLSGEIMPTVRLSFAYAYTKTEVTKDNNKLLEGRELANVPLHSANLMLVKSLSLNDKPATVGVGLNYVGEREGAVAPLVAADDFKLPGYTTVKLTGSYNFDKQTKLMLEVDNLFDKEYYTSSYSQAWVYPGSPRAFKATLQHRF</sequence>
<dbReference type="PROSITE" id="PS00430">
    <property type="entry name" value="TONB_DEPENDENT_REC_1"/>
    <property type="match status" value="1"/>
</dbReference>
<keyword evidence="10 11" id="KW-0998">Cell outer membrane</keyword>
<keyword evidence="3 11" id="KW-0813">Transport</keyword>
<evidence type="ECO:0000313" key="18">
    <source>
        <dbReference type="Proteomes" id="UP000002588"/>
    </source>
</evidence>
<organism evidence="17 18">
    <name type="scientific">Azoarcus sp. (strain BH72)</name>
    <dbReference type="NCBI Taxonomy" id="418699"/>
    <lineage>
        <taxon>Bacteria</taxon>
        <taxon>Pseudomonadati</taxon>
        <taxon>Pseudomonadota</taxon>
        <taxon>Betaproteobacteria</taxon>
        <taxon>Rhodocyclales</taxon>
        <taxon>Zoogloeaceae</taxon>
        <taxon>Azoarcus</taxon>
    </lineage>
</organism>
<dbReference type="PANTHER" id="PTHR32552:SF90">
    <property type="entry name" value="METAL-PSEUDOPALINE RECEPTOR CNTO"/>
    <property type="match status" value="1"/>
</dbReference>
<feature type="signal peptide" evidence="14">
    <location>
        <begin position="1"/>
        <end position="27"/>
    </location>
</feature>
<dbReference type="RefSeq" id="WP_011763964.1">
    <property type="nucleotide sequence ID" value="NC_008702.1"/>
</dbReference>
<keyword evidence="7 12" id="KW-0798">TonB box</keyword>
<evidence type="ECO:0000256" key="12">
    <source>
        <dbReference type="PROSITE-ProRule" id="PRU10143"/>
    </source>
</evidence>
<evidence type="ECO:0000256" key="2">
    <source>
        <dbReference type="ARBA" id="ARBA00009810"/>
    </source>
</evidence>
<dbReference type="InterPro" id="IPR036942">
    <property type="entry name" value="Beta-barrel_TonB_sf"/>
</dbReference>
<dbReference type="GO" id="GO:0015891">
    <property type="term" value="P:siderophore transport"/>
    <property type="evidence" value="ECO:0007669"/>
    <property type="project" value="InterPro"/>
</dbReference>
<dbReference type="CDD" id="cd01347">
    <property type="entry name" value="ligand_gated_channel"/>
    <property type="match status" value="1"/>
</dbReference>
<accession>A1K1Z1</accession>
<comment type="subcellular location">
    <subcellularLocation>
        <location evidence="1 11">Cell outer membrane</location>
        <topology evidence="1 11">Multi-pass membrane protein</topology>
    </subcellularLocation>
</comment>
<dbReference type="InterPro" id="IPR010105">
    <property type="entry name" value="TonB_sidphr_rcpt"/>
</dbReference>
<evidence type="ECO:0000259" key="15">
    <source>
        <dbReference type="Pfam" id="PF00593"/>
    </source>
</evidence>
<feature type="chain" id="PRO_5002635464" evidence="14">
    <location>
        <begin position="28"/>
        <end position="723"/>
    </location>
</feature>
<dbReference type="PANTHER" id="PTHR32552">
    <property type="entry name" value="FERRICHROME IRON RECEPTOR-RELATED"/>
    <property type="match status" value="1"/>
</dbReference>
<name>A1K1Z1_AZOSB</name>
<keyword evidence="8 11" id="KW-0472">Membrane</keyword>
<evidence type="ECO:0000256" key="1">
    <source>
        <dbReference type="ARBA" id="ARBA00004571"/>
    </source>
</evidence>
<dbReference type="InterPro" id="IPR039426">
    <property type="entry name" value="TonB-dep_rcpt-like"/>
</dbReference>
<reference evidence="17 18" key="1">
    <citation type="journal article" date="2006" name="Nat. Biotechnol.">
        <title>Complete genome of the mutualistic, N2-fixing grass endophyte Azoarcus sp. strain BH72.</title>
        <authorList>
            <person name="Krause A."/>
            <person name="Ramakumar A."/>
            <person name="Bartels D."/>
            <person name="Battistoni F."/>
            <person name="Bekel T."/>
            <person name="Boch J."/>
            <person name="Boehm M."/>
            <person name="Friedrich F."/>
            <person name="Hurek T."/>
            <person name="Krause L."/>
            <person name="Linke B."/>
            <person name="McHardy A.C."/>
            <person name="Sarkar A."/>
            <person name="Schneiker S."/>
            <person name="Syed A.A."/>
            <person name="Thauer R."/>
            <person name="Vorhoelter F.-J."/>
            <person name="Weidner S."/>
            <person name="Puehler A."/>
            <person name="Reinhold-Hurek B."/>
            <person name="Kaiser O."/>
            <person name="Goesmann A."/>
        </authorList>
    </citation>
    <scope>NUCLEOTIDE SEQUENCE [LARGE SCALE GENOMIC DNA]</scope>
    <source>
        <strain evidence="17 18">BH72</strain>
    </source>
</reference>
<dbReference type="PROSITE" id="PS51257">
    <property type="entry name" value="PROKAR_LIPOPROTEIN"/>
    <property type="match status" value="1"/>
</dbReference>
<evidence type="ECO:0000256" key="4">
    <source>
        <dbReference type="ARBA" id="ARBA00022452"/>
    </source>
</evidence>
<protein>
    <submittedName>
        <fullName evidence="17">Probable ferrichrome-iron TonB-dependent receptor</fullName>
    </submittedName>
</protein>
<keyword evidence="9 17" id="KW-0675">Receptor</keyword>
<dbReference type="GO" id="GO:0009279">
    <property type="term" value="C:cell outer membrane"/>
    <property type="evidence" value="ECO:0007669"/>
    <property type="project" value="UniProtKB-SubCell"/>
</dbReference>
<dbReference type="Proteomes" id="UP000002588">
    <property type="component" value="Chromosome"/>
</dbReference>
<feature type="domain" description="TonB-dependent receptor plug" evidence="16">
    <location>
        <begin position="79"/>
        <end position="181"/>
    </location>
</feature>
<feature type="domain" description="TonB-dependent receptor-like beta-barrel" evidence="15">
    <location>
        <begin position="254"/>
        <end position="692"/>
    </location>
</feature>
<feature type="short sequence motif" description="TonB box" evidence="12">
    <location>
        <begin position="53"/>
        <end position="59"/>
    </location>
</feature>
<dbReference type="PROSITE" id="PS52016">
    <property type="entry name" value="TONB_DEPENDENT_REC_3"/>
    <property type="match status" value="1"/>
</dbReference>
<evidence type="ECO:0000256" key="8">
    <source>
        <dbReference type="ARBA" id="ARBA00023136"/>
    </source>
</evidence>
<evidence type="ECO:0000259" key="16">
    <source>
        <dbReference type="Pfam" id="PF07715"/>
    </source>
</evidence>
<dbReference type="InterPro" id="IPR012910">
    <property type="entry name" value="Plug_dom"/>
</dbReference>
<evidence type="ECO:0000256" key="9">
    <source>
        <dbReference type="ARBA" id="ARBA00023170"/>
    </source>
</evidence>
<dbReference type="SUPFAM" id="SSF56935">
    <property type="entry name" value="Porins"/>
    <property type="match status" value="1"/>
</dbReference>
<dbReference type="AlphaFoldDB" id="A1K1Z1"/>
<keyword evidence="4 11" id="KW-1134">Transmembrane beta strand</keyword>
<proteinExistence type="inferred from homology"/>
<dbReference type="FunFam" id="2.40.170.20:FF:000005">
    <property type="entry name" value="TonB-dependent siderophore receptor"/>
    <property type="match status" value="1"/>
</dbReference>
<dbReference type="NCBIfam" id="TIGR01783">
    <property type="entry name" value="TonB-siderophor"/>
    <property type="match status" value="1"/>
</dbReference>
<dbReference type="Gene3D" id="2.170.130.10">
    <property type="entry name" value="TonB-dependent receptor, plug domain"/>
    <property type="match status" value="1"/>
</dbReference>
<dbReference type="STRING" id="62928.azo0229"/>
<evidence type="ECO:0000256" key="13">
    <source>
        <dbReference type="RuleBase" id="RU003357"/>
    </source>
</evidence>
<evidence type="ECO:0000256" key="3">
    <source>
        <dbReference type="ARBA" id="ARBA00022448"/>
    </source>
</evidence>
<evidence type="ECO:0000256" key="10">
    <source>
        <dbReference type="ARBA" id="ARBA00023237"/>
    </source>
</evidence>
<dbReference type="HOGENOM" id="CLU_008287_9_4_4"/>
<evidence type="ECO:0000256" key="7">
    <source>
        <dbReference type="ARBA" id="ARBA00023077"/>
    </source>
</evidence>
<dbReference type="InterPro" id="IPR010916">
    <property type="entry name" value="TonB_box_CS"/>
</dbReference>
<comment type="similarity">
    <text evidence="2 11 13">Belongs to the TonB-dependent receptor family.</text>
</comment>
<dbReference type="InterPro" id="IPR000531">
    <property type="entry name" value="Beta-barrel_TonB"/>
</dbReference>
<dbReference type="GO" id="GO:0015344">
    <property type="term" value="F:siderophore uptake transmembrane transporter activity"/>
    <property type="evidence" value="ECO:0007669"/>
    <property type="project" value="TreeGrafter"/>
</dbReference>
<evidence type="ECO:0000313" key="17">
    <source>
        <dbReference type="EMBL" id="CAL92846.1"/>
    </source>
</evidence>
<dbReference type="InterPro" id="IPR037066">
    <property type="entry name" value="Plug_dom_sf"/>
</dbReference>
<dbReference type="GO" id="GO:0038023">
    <property type="term" value="F:signaling receptor activity"/>
    <property type="evidence" value="ECO:0007669"/>
    <property type="project" value="InterPro"/>
</dbReference>
<gene>
    <name evidence="17" type="primary">fhuA1</name>
    <name evidence="17" type="ordered locus">azo0229</name>
</gene>
<evidence type="ECO:0000256" key="6">
    <source>
        <dbReference type="ARBA" id="ARBA00022729"/>
    </source>
</evidence>
<evidence type="ECO:0000256" key="11">
    <source>
        <dbReference type="PROSITE-ProRule" id="PRU01360"/>
    </source>
</evidence>
<dbReference type="Pfam" id="PF00593">
    <property type="entry name" value="TonB_dep_Rec_b-barrel"/>
    <property type="match status" value="1"/>
</dbReference>
<keyword evidence="18" id="KW-1185">Reference proteome</keyword>